<dbReference type="InterPro" id="IPR030846">
    <property type="entry name" value="DnaG_bac"/>
</dbReference>
<dbReference type="EMBL" id="NOIG01000014">
    <property type="protein sequence ID" value="OYD47959.1"/>
    <property type="molecule type" value="Genomic_DNA"/>
</dbReference>
<keyword evidence="1 12" id="KW-0240">DNA-directed RNA polymerase</keyword>
<keyword evidence="4 12" id="KW-0548">Nucleotidyltransferase</keyword>
<evidence type="ECO:0000256" key="6">
    <source>
        <dbReference type="ARBA" id="ARBA00022723"/>
    </source>
</evidence>
<dbReference type="InterPro" id="IPR036977">
    <property type="entry name" value="DNA_primase_Znf_CHC2"/>
</dbReference>
<evidence type="ECO:0000256" key="9">
    <source>
        <dbReference type="ARBA" id="ARBA00022842"/>
    </source>
</evidence>
<comment type="caution">
    <text evidence="15">The sequence shown here is derived from an EMBL/GenBank/DDBJ whole genome shotgun (WGS) entry which is preliminary data.</text>
</comment>
<dbReference type="GO" id="GO:0006269">
    <property type="term" value="P:DNA replication, synthesis of primer"/>
    <property type="evidence" value="ECO:0007669"/>
    <property type="project" value="UniProtKB-UniRule"/>
</dbReference>
<dbReference type="SUPFAM" id="SSF57783">
    <property type="entry name" value="Zinc beta-ribbon"/>
    <property type="match status" value="1"/>
</dbReference>
<dbReference type="CDD" id="cd03364">
    <property type="entry name" value="TOPRIM_DnaG_primases"/>
    <property type="match status" value="1"/>
</dbReference>
<evidence type="ECO:0000256" key="7">
    <source>
        <dbReference type="ARBA" id="ARBA00022771"/>
    </source>
</evidence>
<feature type="zinc finger region" description="CHC2-type" evidence="12">
    <location>
        <begin position="38"/>
        <end position="62"/>
    </location>
</feature>
<keyword evidence="3 12" id="KW-0808">Transferase</keyword>
<dbReference type="InterPro" id="IPR050219">
    <property type="entry name" value="DnaG_primase"/>
</dbReference>
<evidence type="ECO:0000256" key="8">
    <source>
        <dbReference type="ARBA" id="ARBA00022833"/>
    </source>
</evidence>
<dbReference type="GO" id="GO:0005737">
    <property type="term" value="C:cytoplasm"/>
    <property type="evidence" value="ECO:0007669"/>
    <property type="project" value="TreeGrafter"/>
</dbReference>
<comment type="catalytic activity">
    <reaction evidence="12">
        <text>ssDNA + n NTP = ssDNA/pppN(pN)n-1 hybrid + (n-1) diphosphate.</text>
        <dbReference type="EC" id="2.7.7.101"/>
    </reaction>
</comment>
<dbReference type="FunFam" id="3.40.1360.10:FF:000002">
    <property type="entry name" value="DNA primase"/>
    <property type="match status" value="1"/>
</dbReference>
<proteinExistence type="inferred from homology"/>
<dbReference type="EC" id="2.7.7.101" evidence="12"/>
<dbReference type="SMART" id="SM00400">
    <property type="entry name" value="ZnF_CHCC"/>
    <property type="match status" value="1"/>
</dbReference>
<dbReference type="GO" id="GO:0003899">
    <property type="term" value="F:DNA-directed RNA polymerase activity"/>
    <property type="evidence" value="ECO:0007669"/>
    <property type="project" value="UniProtKB-UniRule"/>
</dbReference>
<keyword evidence="5 12" id="KW-0235">DNA replication</keyword>
<keyword evidence="9" id="KW-0460">Magnesium</keyword>
<dbReference type="GO" id="GO:1990077">
    <property type="term" value="C:primosome complex"/>
    <property type="evidence" value="ECO:0007669"/>
    <property type="project" value="UniProtKB-KW"/>
</dbReference>
<feature type="domain" description="Toprim" evidence="14">
    <location>
        <begin position="259"/>
        <end position="341"/>
    </location>
</feature>
<evidence type="ECO:0000256" key="10">
    <source>
        <dbReference type="ARBA" id="ARBA00023125"/>
    </source>
</evidence>
<dbReference type="Pfam" id="PF10410">
    <property type="entry name" value="DnaB_bind"/>
    <property type="match status" value="1"/>
</dbReference>
<dbReference type="SMART" id="SM00493">
    <property type="entry name" value="TOPRIM"/>
    <property type="match status" value="1"/>
</dbReference>
<dbReference type="OrthoDB" id="9803773at2"/>
<keyword evidence="8 12" id="KW-0862">Zinc</keyword>
<evidence type="ECO:0000256" key="2">
    <source>
        <dbReference type="ARBA" id="ARBA00022515"/>
    </source>
</evidence>
<keyword evidence="7 12" id="KW-0863">Zinc-finger</keyword>
<dbReference type="InterPro" id="IPR019475">
    <property type="entry name" value="DNA_primase_DnaB-bd"/>
</dbReference>
<dbReference type="PROSITE" id="PS50880">
    <property type="entry name" value="TOPRIM"/>
    <property type="match status" value="1"/>
</dbReference>
<dbReference type="GO" id="GO:0008270">
    <property type="term" value="F:zinc ion binding"/>
    <property type="evidence" value="ECO:0007669"/>
    <property type="project" value="UniProtKB-UniRule"/>
</dbReference>
<keyword evidence="16" id="KW-1185">Reference proteome</keyword>
<dbReference type="Pfam" id="PF08275">
    <property type="entry name" value="DNAG_N"/>
    <property type="match status" value="1"/>
</dbReference>
<dbReference type="Gene3D" id="3.90.580.10">
    <property type="entry name" value="Zinc finger, CHC2-type domain"/>
    <property type="match status" value="1"/>
</dbReference>
<dbReference type="FunFam" id="3.90.580.10:FF:000001">
    <property type="entry name" value="DNA primase"/>
    <property type="match status" value="1"/>
</dbReference>
<dbReference type="Proteomes" id="UP000215441">
    <property type="component" value="Unassembled WGS sequence"/>
</dbReference>
<dbReference type="PANTHER" id="PTHR30313:SF2">
    <property type="entry name" value="DNA PRIMASE"/>
    <property type="match status" value="1"/>
</dbReference>
<dbReference type="NCBIfam" id="TIGR01391">
    <property type="entry name" value="dnaG"/>
    <property type="match status" value="1"/>
</dbReference>
<gene>
    <name evidence="12" type="primary">dnaG</name>
    <name evidence="15" type="ORF">CBY09_22270</name>
</gene>
<evidence type="ECO:0000259" key="14">
    <source>
        <dbReference type="PROSITE" id="PS50880"/>
    </source>
</evidence>
<keyword evidence="10 12" id="KW-0238">DNA-binding</keyword>
<comment type="similarity">
    <text evidence="12">Belongs to the DnaG primase family.</text>
</comment>
<keyword evidence="6 12" id="KW-0479">Metal-binding</keyword>
<dbReference type="RefSeq" id="WP_094291761.1">
    <property type="nucleotide sequence ID" value="NZ_NOIG01000014.1"/>
</dbReference>
<reference evidence="15 16" key="1">
    <citation type="submission" date="2017-07" db="EMBL/GenBank/DDBJ databases">
        <title>Acidovorax KNDSW TSA 6 genome sequence and assembly.</title>
        <authorList>
            <person name="Mayilraj S."/>
        </authorList>
    </citation>
    <scope>NUCLEOTIDE SEQUENCE [LARGE SCALE GENOMIC DNA]</scope>
    <source>
        <strain evidence="15 16">KNDSW-TSA6</strain>
    </source>
</reference>
<dbReference type="Gene3D" id="3.40.1360.10">
    <property type="match status" value="1"/>
</dbReference>
<sequence>MTIPQSFIQELLARVDVVDIVGRYVQLKKGGANFMGLCPFHGEKSPSFSVSPAKQFYHCFGCGKNGNAISFLMDHAGMGFVEAVQDLAQGVGLQVPDDDISPQERERAAAARQKQATLSDVLEKAADAYRRHLRESQRAIGYFKGRGVSGAVAKRYGLGYAPEGWRSLASVFPRYDDPLLEESGLVIVGEEGQDKRYDRFRDRVMFPIRNVKGECIGFGGRVLGDDKPKYLNSPETPVFHKGRELYGLFEARTAIREHGYALVTEGYMDVVALAQLGFPNAVATLGTACTPEHVHKLLRFTDAVVFSFDGDNAGRRAARKALDGALPHATDTRSIKFLFLPAEHDPDSFIRAHGTDAFAQHVGNAVPLSRFLVESASEGCDLATAEGRAHMASNARPLWTALPDGVLKRQLLGELAELTQLNARDLSELWNSGGGAREPARVPAPAPRPQAPAASPYADEPPWGDMPPPDLDGWQPHHEPEYVGGGGTSGGYEAPGAGGYGGGKPPFRKNSGGGDWKKGSNGKWSKRDKDAPWPPQPRLPRTPAMGRADHAARLLLSHMAFLEELTHDDHAALCAQPSPHGPLFTWLEAQFHEHGPLAWAVLRESLRDHECEDLAVKVMTGAHAQTEGELAELRLELRDLLNRMLIEDIAEQQKLLMLQAAQDPSALERYRALEQKRKILLGVNTATA</sequence>
<evidence type="ECO:0000313" key="15">
    <source>
        <dbReference type="EMBL" id="OYD47959.1"/>
    </source>
</evidence>
<dbReference type="Pfam" id="PF13155">
    <property type="entry name" value="Toprim_2"/>
    <property type="match status" value="1"/>
</dbReference>
<feature type="region of interest" description="Disordered" evidence="13">
    <location>
        <begin position="430"/>
        <end position="544"/>
    </location>
</feature>
<dbReference type="Pfam" id="PF01807">
    <property type="entry name" value="Zn_ribbon_DnaG"/>
    <property type="match status" value="1"/>
</dbReference>
<protein>
    <recommendedName>
        <fullName evidence="12">DNA primase</fullName>
        <ecNumber evidence="12">2.7.7.101</ecNumber>
    </recommendedName>
</protein>
<name>A0A235EG51_9BURK</name>
<accession>A0A235EG51</accession>
<comment type="domain">
    <text evidence="12">Contains an N-terminal zinc-binding domain, a central core domain that contains the primase activity, and a C-terminal DnaB-binding domain.</text>
</comment>
<keyword evidence="2 12" id="KW-0639">Primosome</keyword>
<evidence type="ECO:0000256" key="13">
    <source>
        <dbReference type="SAM" id="MobiDB-lite"/>
    </source>
</evidence>
<dbReference type="SUPFAM" id="SSF56731">
    <property type="entry name" value="DNA primase core"/>
    <property type="match status" value="1"/>
</dbReference>
<comment type="cofactor">
    <cofactor evidence="12">
        <name>Zn(2+)</name>
        <dbReference type="ChEBI" id="CHEBI:29105"/>
    </cofactor>
    <text evidence="12">Binds 1 zinc ion per monomer.</text>
</comment>
<dbReference type="HAMAP" id="MF_00974">
    <property type="entry name" value="DNA_primase_DnaG"/>
    <property type="match status" value="1"/>
</dbReference>
<dbReference type="GO" id="GO:0003677">
    <property type="term" value="F:DNA binding"/>
    <property type="evidence" value="ECO:0007669"/>
    <property type="project" value="UniProtKB-KW"/>
</dbReference>
<dbReference type="InterPro" id="IPR006171">
    <property type="entry name" value="TOPRIM_dom"/>
</dbReference>
<dbReference type="InterPro" id="IPR013264">
    <property type="entry name" value="DNAG_N"/>
</dbReference>
<dbReference type="GO" id="GO:0000428">
    <property type="term" value="C:DNA-directed RNA polymerase complex"/>
    <property type="evidence" value="ECO:0007669"/>
    <property type="project" value="UniProtKB-KW"/>
</dbReference>
<dbReference type="AlphaFoldDB" id="A0A235EG51"/>
<evidence type="ECO:0000256" key="1">
    <source>
        <dbReference type="ARBA" id="ARBA00022478"/>
    </source>
</evidence>
<comment type="function">
    <text evidence="12">RNA polymerase that catalyzes the synthesis of short RNA molecules used as primers for DNA polymerase during DNA replication.</text>
</comment>
<dbReference type="InterPro" id="IPR006295">
    <property type="entry name" value="DNA_primase_DnaG"/>
</dbReference>
<dbReference type="InterPro" id="IPR002694">
    <property type="entry name" value="Znf_CHC2"/>
</dbReference>
<evidence type="ECO:0000256" key="12">
    <source>
        <dbReference type="HAMAP-Rule" id="MF_00974"/>
    </source>
</evidence>
<dbReference type="InterPro" id="IPR037068">
    <property type="entry name" value="DNA_primase_core_N_sf"/>
</dbReference>
<dbReference type="PANTHER" id="PTHR30313">
    <property type="entry name" value="DNA PRIMASE"/>
    <property type="match status" value="1"/>
</dbReference>
<dbReference type="InterPro" id="IPR034151">
    <property type="entry name" value="TOPRIM_DnaG_bac"/>
</dbReference>
<organism evidence="15 16">
    <name type="scientific">Acidovorax kalamii</name>
    <dbReference type="NCBI Taxonomy" id="2004485"/>
    <lineage>
        <taxon>Bacteria</taxon>
        <taxon>Pseudomonadati</taxon>
        <taxon>Pseudomonadota</taxon>
        <taxon>Betaproteobacteria</taxon>
        <taxon>Burkholderiales</taxon>
        <taxon>Comamonadaceae</taxon>
        <taxon>Acidovorax</taxon>
    </lineage>
</organism>
<dbReference type="Gene3D" id="1.20.50.20">
    <property type="entry name" value="DnaG, RNA polymerase domain, helical bundle"/>
    <property type="match status" value="1"/>
</dbReference>
<keyword evidence="11 12" id="KW-0804">Transcription</keyword>
<comment type="subunit">
    <text evidence="12">Monomer. Interacts with DnaB.</text>
</comment>
<evidence type="ECO:0000256" key="3">
    <source>
        <dbReference type="ARBA" id="ARBA00022679"/>
    </source>
</evidence>
<evidence type="ECO:0000256" key="11">
    <source>
        <dbReference type="ARBA" id="ARBA00023163"/>
    </source>
</evidence>
<evidence type="ECO:0000256" key="4">
    <source>
        <dbReference type="ARBA" id="ARBA00022695"/>
    </source>
</evidence>
<evidence type="ECO:0000313" key="16">
    <source>
        <dbReference type="Proteomes" id="UP000215441"/>
    </source>
</evidence>
<dbReference type="Gene3D" id="3.90.980.10">
    <property type="entry name" value="DNA primase, catalytic core, N-terminal domain"/>
    <property type="match status" value="1"/>
</dbReference>
<evidence type="ECO:0000256" key="5">
    <source>
        <dbReference type="ARBA" id="ARBA00022705"/>
    </source>
</evidence>